<proteinExistence type="predicted"/>
<protein>
    <submittedName>
        <fullName evidence="1">SDR family NAD(P)-dependent oxidoreductase</fullName>
    </submittedName>
</protein>
<dbReference type="Proteomes" id="UP000004277">
    <property type="component" value="Unassembled WGS sequence"/>
</dbReference>
<organism evidence="1 2">
    <name type="scientific">Imbroritus primus</name>
    <dbReference type="NCBI Taxonomy" id="3058603"/>
    <lineage>
        <taxon>Bacteria</taxon>
        <taxon>Pseudomonadati</taxon>
        <taxon>Pseudomonadota</taxon>
        <taxon>Betaproteobacteria</taxon>
        <taxon>Burkholderiales</taxon>
        <taxon>Burkholderiaceae</taxon>
        <taxon>Imbroritus</taxon>
    </lineage>
</organism>
<evidence type="ECO:0000313" key="2">
    <source>
        <dbReference type="Proteomes" id="UP000004277"/>
    </source>
</evidence>
<dbReference type="EMBL" id="AKCV02000015">
    <property type="protein sequence ID" value="TMS58295.1"/>
    <property type="molecule type" value="Genomic_DNA"/>
</dbReference>
<name>A0ACD3SPV0_9BURK</name>
<keyword evidence="2" id="KW-1185">Reference proteome</keyword>
<comment type="caution">
    <text evidence="1">The sequence shown here is derived from an EMBL/GenBank/DDBJ whole genome shotgun (WGS) entry which is preliminary data.</text>
</comment>
<accession>A0ACD3SPV0</accession>
<gene>
    <name evidence="1" type="ORF">MW7_005955</name>
</gene>
<reference evidence="1" key="1">
    <citation type="submission" date="2019-05" db="EMBL/GenBank/DDBJ databases">
        <title>Revised genome assembly of Burkholderiaceae (previously Ralstonia) sp. PBA.</title>
        <authorList>
            <person name="Gan H.M."/>
        </authorList>
    </citation>
    <scope>NUCLEOTIDE SEQUENCE</scope>
    <source>
        <strain evidence="1">PBA</strain>
    </source>
</reference>
<sequence>MNLVLTGKRVLITGASRGIGLACAVAFAKEGAIPVLVVRKADDLRVAADDIFARTGIQSVCHDVDLSTEEGIDTLIATAG</sequence>
<evidence type="ECO:0000313" key="1">
    <source>
        <dbReference type="EMBL" id="TMS58295.1"/>
    </source>
</evidence>